<protein>
    <recommendedName>
        <fullName evidence="2">Myb-like DNA-binding domain-containing protein</fullName>
    </recommendedName>
</protein>
<organism evidence="3 4">
    <name type="scientific">Drechmeria coniospora</name>
    <name type="common">Nematophagous fungus</name>
    <name type="synonym">Meria coniospora</name>
    <dbReference type="NCBI Taxonomy" id="98403"/>
    <lineage>
        <taxon>Eukaryota</taxon>
        <taxon>Fungi</taxon>
        <taxon>Dikarya</taxon>
        <taxon>Ascomycota</taxon>
        <taxon>Pezizomycotina</taxon>
        <taxon>Sordariomycetes</taxon>
        <taxon>Hypocreomycetidae</taxon>
        <taxon>Hypocreales</taxon>
        <taxon>Ophiocordycipitaceae</taxon>
        <taxon>Drechmeria</taxon>
    </lineage>
</organism>
<accession>A0A151GF91</accession>
<evidence type="ECO:0000259" key="2">
    <source>
        <dbReference type="Pfam" id="PF22980"/>
    </source>
</evidence>
<feature type="region of interest" description="Disordered" evidence="1">
    <location>
        <begin position="125"/>
        <end position="145"/>
    </location>
</feature>
<evidence type="ECO:0000313" key="3">
    <source>
        <dbReference type="EMBL" id="KYK55767.1"/>
    </source>
</evidence>
<feature type="domain" description="Myb-like DNA-binding" evidence="2">
    <location>
        <begin position="7"/>
        <end position="54"/>
    </location>
</feature>
<dbReference type="GeneID" id="63720374"/>
<dbReference type="Pfam" id="PF22980">
    <property type="entry name" value="Myb_DNA-bind_8"/>
    <property type="match status" value="1"/>
</dbReference>
<comment type="caution">
    <text evidence="3">The sequence shown here is derived from an EMBL/GenBank/DDBJ whole genome shotgun (WGS) entry which is preliminary data.</text>
</comment>
<dbReference type="InParanoid" id="A0A151GF91"/>
<dbReference type="AlphaFoldDB" id="A0A151GF91"/>
<keyword evidence="4" id="KW-1185">Reference proteome</keyword>
<gene>
    <name evidence="3" type="ORF">DCS_07731</name>
</gene>
<reference evidence="3 4" key="1">
    <citation type="journal article" date="2016" name="Sci. Rep.">
        <title>Insights into Adaptations to a Near-Obligate Nematode Endoparasitic Lifestyle from the Finished Genome of Drechmeria coniospora.</title>
        <authorList>
            <person name="Zhang L."/>
            <person name="Zhou Z."/>
            <person name="Guo Q."/>
            <person name="Fokkens L."/>
            <person name="Miskei M."/>
            <person name="Pocsi I."/>
            <person name="Zhang W."/>
            <person name="Chen M."/>
            <person name="Wang L."/>
            <person name="Sun Y."/>
            <person name="Donzelli B.G."/>
            <person name="Gibson D.M."/>
            <person name="Nelson D.R."/>
            <person name="Luo J.G."/>
            <person name="Rep M."/>
            <person name="Liu H."/>
            <person name="Yang S."/>
            <person name="Wang J."/>
            <person name="Krasnoff S.B."/>
            <person name="Xu Y."/>
            <person name="Molnar I."/>
            <person name="Lin M."/>
        </authorList>
    </citation>
    <scope>NUCLEOTIDE SEQUENCE [LARGE SCALE GENOMIC DNA]</scope>
    <source>
        <strain evidence="3 4">ARSEF 6962</strain>
    </source>
</reference>
<dbReference type="RefSeq" id="XP_040655119.1">
    <property type="nucleotide sequence ID" value="XM_040805015.1"/>
</dbReference>
<sequence length="145" mass="15884">MSKENNSEQVRFLVTCIKHTNQGRPNFELVAEELDIVTKAAAQKRYERLLKAHGVTATSQKATAKAIENEQDAITPLSTPAKRKAPRANTGGVKKPRNTSARNKKEILSYDAVIKVEDAKAIVKSEAEEDSALSEPPVSDAEIEI</sequence>
<dbReference type="InterPro" id="IPR054505">
    <property type="entry name" value="Myb_DNA-bind_8"/>
</dbReference>
<dbReference type="OrthoDB" id="5353914at2759"/>
<dbReference type="STRING" id="98403.A0A151GF91"/>
<evidence type="ECO:0000313" key="4">
    <source>
        <dbReference type="Proteomes" id="UP000076580"/>
    </source>
</evidence>
<dbReference type="EMBL" id="LAYC01000003">
    <property type="protein sequence ID" value="KYK55767.1"/>
    <property type="molecule type" value="Genomic_DNA"/>
</dbReference>
<proteinExistence type="predicted"/>
<feature type="region of interest" description="Disordered" evidence="1">
    <location>
        <begin position="70"/>
        <end position="104"/>
    </location>
</feature>
<dbReference type="Proteomes" id="UP000076580">
    <property type="component" value="Chromosome 03"/>
</dbReference>
<name>A0A151GF91_DRECN</name>
<evidence type="ECO:0000256" key="1">
    <source>
        <dbReference type="SAM" id="MobiDB-lite"/>
    </source>
</evidence>